<evidence type="ECO:0008006" key="4">
    <source>
        <dbReference type="Google" id="ProtNLM"/>
    </source>
</evidence>
<dbReference type="AlphaFoldDB" id="A0A1F7YHY0"/>
<organism evidence="2 3">
    <name type="scientific">Candidatus Woesebacteria bacterium RIFCSPHIGHO2_01_FULL_40_22</name>
    <dbReference type="NCBI Taxonomy" id="1802499"/>
    <lineage>
        <taxon>Bacteria</taxon>
        <taxon>Candidatus Woeseibacteriota</taxon>
    </lineage>
</organism>
<gene>
    <name evidence="2" type="ORF">A2628_04520</name>
</gene>
<dbReference type="EMBL" id="MGGL01000009">
    <property type="protein sequence ID" value="OGM26790.1"/>
    <property type="molecule type" value="Genomic_DNA"/>
</dbReference>
<evidence type="ECO:0000256" key="1">
    <source>
        <dbReference type="SAM" id="Phobius"/>
    </source>
</evidence>
<proteinExistence type="predicted"/>
<sequence length="228" mass="25760">MDLENKSQKGFAQVLIIIILAVLVVGGIGYYAYKNGQTRLPDGQVKTTSQSSPSPTPTIDTSNWKTYSSEAGWILKYPKNWYVYDKGYKLGNKNEYLNNYHTVSFSPNKFPESILEGTEFAYKGLSVSFDPSNLDLDKVLENAKNDKSFVSGNKIEVAGKSAVKLIYDSRSENNLPPAFREQRVLYKINYSMFNFSLLSISYNLSDMQTLEDNPYNQILSTLRFDSGL</sequence>
<comment type="caution">
    <text evidence="2">The sequence shown here is derived from an EMBL/GenBank/DDBJ whole genome shotgun (WGS) entry which is preliminary data.</text>
</comment>
<keyword evidence="1" id="KW-0812">Transmembrane</keyword>
<keyword evidence="1" id="KW-0472">Membrane</keyword>
<dbReference type="Pfam" id="PF18933">
    <property type="entry name" value="PsbP_2"/>
    <property type="match status" value="1"/>
</dbReference>
<accession>A0A1F7YHY0</accession>
<protein>
    <recommendedName>
        <fullName evidence="4">PsbP C-terminal domain-containing protein</fullName>
    </recommendedName>
</protein>
<name>A0A1F7YHY0_9BACT</name>
<feature type="transmembrane region" description="Helical" evidence="1">
    <location>
        <begin position="12"/>
        <end position="33"/>
    </location>
</feature>
<evidence type="ECO:0000313" key="2">
    <source>
        <dbReference type="EMBL" id="OGM26790.1"/>
    </source>
</evidence>
<evidence type="ECO:0000313" key="3">
    <source>
        <dbReference type="Proteomes" id="UP000179221"/>
    </source>
</evidence>
<keyword evidence="1" id="KW-1133">Transmembrane helix</keyword>
<dbReference type="Proteomes" id="UP000179221">
    <property type="component" value="Unassembled WGS sequence"/>
</dbReference>
<reference evidence="2 3" key="1">
    <citation type="journal article" date="2016" name="Nat. Commun.">
        <title>Thousands of microbial genomes shed light on interconnected biogeochemical processes in an aquifer system.</title>
        <authorList>
            <person name="Anantharaman K."/>
            <person name="Brown C.T."/>
            <person name="Hug L.A."/>
            <person name="Sharon I."/>
            <person name="Castelle C.J."/>
            <person name="Probst A.J."/>
            <person name="Thomas B.C."/>
            <person name="Singh A."/>
            <person name="Wilkins M.J."/>
            <person name="Karaoz U."/>
            <person name="Brodie E.L."/>
            <person name="Williams K.H."/>
            <person name="Hubbard S.S."/>
            <person name="Banfield J.F."/>
        </authorList>
    </citation>
    <scope>NUCLEOTIDE SEQUENCE [LARGE SCALE GENOMIC DNA]</scope>
</reference>